<dbReference type="InterPro" id="IPR051518">
    <property type="entry name" value="Sucrose_Phosphatase"/>
</dbReference>
<dbReference type="GO" id="GO:0016787">
    <property type="term" value="F:hydrolase activity"/>
    <property type="evidence" value="ECO:0007669"/>
    <property type="project" value="UniProtKB-KW"/>
</dbReference>
<gene>
    <name evidence="3" type="ORF">D0Y65_026800</name>
</gene>
<comment type="caution">
    <text evidence="3">The sequence shown here is derived from an EMBL/GenBank/DDBJ whole genome shotgun (WGS) entry which is preliminary data.</text>
</comment>
<protein>
    <submittedName>
        <fullName evidence="3">Sucrose-phosphatase 2</fullName>
    </submittedName>
</protein>
<dbReference type="InterPro" id="IPR023214">
    <property type="entry name" value="HAD_sf"/>
</dbReference>
<feature type="domain" description="Sucrose phosphatase-like" evidence="2">
    <location>
        <begin position="9"/>
        <end position="57"/>
    </location>
</feature>
<evidence type="ECO:0000256" key="1">
    <source>
        <dbReference type="ARBA" id="ARBA00022801"/>
    </source>
</evidence>
<organism evidence="3 4">
    <name type="scientific">Glycine soja</name>
    <name type="common">Wild soybean</name>
    <dbReference type="NCBI Taxonomy" id="3848"/>
    <lineage>
        <taxon>Eukaryota</taxon>
        <taxon>Viridiplantae</taxon>
        <taxon>Streptophyta</taxon>
        <taxon>Embryophyta</taxon>
        <taxon>Tracheophyta</taxon>
        <taxon>Spermatophyta</taxon>
        <taxon>Magnoliopsida</taxon>
        <taxon>eudicotyledons</taxon>
        <taxon>Gunneridae</taxon>
        <taxon>Pentapetalae</taxon>
        <taxon>rosids</taxon>
        <taxon>fabids</taxon>
        <taxon>Fabales</taxon>
        <taxon>Fabaceae</taxon>
        <taxon>Papilionoideae</taxon>
        <taxon>50 kb inversion clade</taxon>
        <taxon>NPAAA clade</taxon>
        <taxon>indigoferoid/millettioid clade</taxon>
        <taxon>Phaseoleae</taxon>
        <taxon>Glycine</taxon>
        <taxon>Glycine subgen. Soja</taxon>
    </lineage>
</organism>
<dbReference type="PANTHER" id="PTHR46521:SF4">
    <property type="entry name" value="SUCROSE-PHOSPHATASE 2-RELATED"/>
    <property type="match status" value="1"/>
</dbReference>
<keyword evidence="4" id="KW-1185">Reference proteome</keyword>
<reference evidence="3 4" key="1">
    <citation type="submission" date="2018-09" db="EMBL/GenBank/DDBJ databases">
        <title>A high-quality reference genome of wild soybean provides a powerful tool to mine soybean genomes.</title>
        <authorList>
            <person name="Xie M."/>
            <person name="Chung C.Y.L."/>
            <person name="Li M.-W."/>
            <person name="Wong F.-L."/>
            <person name="Chan T.-F."/>
            <person name="Lam H.-M."/>
        </authorList>
    </citation>
    <scope>NUCLEOTIDE SEQUENCE [LARGE SCALE GENOMIC DNA]</scope>
    <source>
        <strain evidence="4">cv. W05</strain>
        <tissue evidence="3">Hypocotyl of etiolated seedlings</tissue>
    </source>
</reference>
<dbReference type="EMBL" id="QZWG01000010">
    <property type="protein sequence ID" value="RZB86848.1"/>
    <property type="molecule type" value="Genomic_DNA"/>
</dbReference>
<dbReference type="Proteomes" id="UP000289340">
    <property type="component" value="Chromosome 10"/>
</dbReference>
<dbReference type="PANTHER" id="PTHR46521">
    <property type="entry name" value="SUCROSE-PHOSPHATASE 2-RELATED"/>
    <property type="match status" value="1"/>
</dbReference>
<evidence type="ECO:0000259" key="2">
    <source>
        <dbReference type="Pfam" id="PF05116"/>
    </source>
</evidence>
<dbReference type="Gene3D" id="3.40.50.1000">
    <property type="entry name" value="HAD superfamily/HAD-like"/>
    <property type="match status" value="1"/>
</dbReference>
<dbReference type="AlphaFoldDB" id="A0A445ILA4"/>
<keyword evidence="1" id="KW-0378">Hydrolase</keyword>
<proteinExistence type="predicted"/>
<evidence type="ECO:0000313" key="3">
    <source>
        <dbReference type="EMBL" id="RZB86848.1"/>
    </source>
</evidence>
<evidence type="ECO:0000313" key="4">
    <source>
        <dbReference type="Proteomes" id="UP000289340"/>
    </source>
</evidence>
<name>A0A445ILA4_GLYSO</name>
<dbReference type="InterPro" id="IPR006380">
    <property type="entry name" value="SPP-like_dom"/>
</dbReference>
<dbReference type="Pfam" id="PF05116">
    <property type="entry name" value="S6PP"/>
    <property type="match status" value="1"/>
</dbReference>
<accession>A0A445ILA4</accession>
<sequence>MDRLNGSTNLMIVSDLDFTMVDHDNPENLALLRFNALWETSYCHNSLLVFSSGRSPTGDGWKQHLDKKWNRDIVVKLREIGVKTMRSPLENSHLDSMTQFDF</sequence>